<protein>
    <recommendedName>
        <fullName evidence="3">50S ribosomal protein L15e</fullName>
    </recommendedName>
</protein>
<proteinExistence type="predicted"/>
<name>A0AAU8CB29_9EURY</name>
<reference evidence="2" key="1">
    <citation type="submission" date="2024-06" db="EMBL/GenBank/DDBJ databases">
        <title>Genome Sequence of an extremely halophilic archaeon isolated from Permian era halite, Salado Formation, Carlsbad, New Mexico: Halobacterium sp. strain NMX12-1.</title>
        <authorList>
            <person name="Sotoa L."/>
            <person name="DasSarma P."/>
            <person name="Anton B.P."/>
            <person name="Vincze T."/>
            <person name="Verma I."/>
            <person name="Eralp B."/>
            <person name="Powers D.W."/>
            <person name="Dozier B.L."/>
            <person name="Roberts R.J."/>
            <person name="DasSarma S."/>
        </authorList>
    </citation>
    <scope>NUCLEOTIDE SEQUENCE</scope>
    <source>
        <strain evidence="2">NMX12-1</strain>
    </source>
</reference>
<accession>A0AAU8CB29</accession>
<dbReference type="AlphaFoldDB" id="A0AAU8CB29"/>
<dbReference type="GeneID" id="91110090"/>
<dbReference type="RefSeq" id="WP_353634041.1">
    <property type="nucleotide sequence ID" value="NZ_CP159204.1"/>
</dbReference>
<feature type="region of interest" description="Disordered" evidence="1">
    <location>
        <begin position="1"/>
        <end position="24"/>
    </location>
</feature>
<evidence type="ECO:0000313" key="2">
    <source>
        <dbReference type="EMBL" id="XCF16156.1"/>
    </source>
</evidence>
<evidence type="ECO:0008006" key="3">
    <source>
        <dbReference type="Google" id="ProtNLM"/>
    </source>
</evidence>
<evidence type="ECO:0000256" key="1">
    <source>
        <dbReference type="SAM" id="MobiDB-lite"/>
    </source>
</evidence>
<dbReference type="EMBL" id="CP159204">
    <property type="protein sequence ID" value="XCF16156.1"/>
    <property type="molecule type" value="Genomic_DNA"/>
</dbReference>
<dbReference type="KEGG" id="hanx:ABSL23_13040"/>
<sequence>MAELLPSEARRAERSAKGRRGIGARQYYKQKLGYRQDGPYVSKRL</sequence>
<organism evidence="2">
    <name type="scientific">Halobacterium sp. NMX12-1</name>
    <dbReference type="NCBI Taxonomy" id="3166650"/>
    <lineage>
        <taxon>Archaea</taxon>
        <taxon>Methanobacteriati</taxon>
        <taxon>Methanobacteriota</taxon>
        <taxon>Stenosarchaea group</taxon>
        <taxon>Halobacteria</taxon>
        <taxon>Halobacteriales</taxon>
        <taxon>Halobacteriaceae</taxon>
        <taxon>Halobacterium</taxon>
    </lineage>
</organism>
<gene>
    <name evidence="2" type="ORF">ABSL23_13040</name>
</gene>